<name>A0A2I1H081_9GLOM</name>
<dbReference type="VEuPathDB" id="FungiDB:FUN_024720"/>
<proteinExistence type="predicted"/>
<evidence type="ECO:0000313" key="3">
    <source>
        <dbReference type="Proteomes" id="UP000234323"/>
    </source>
</evidence>
<dbReference type="EMBL" id="LLXI01001179">
    <property type="protein sequence ID" value="PKY52303.1"/>
    <property type="molecule type" value="Genomic_DNA"/>
</dbReference>
<keyword evidence="1" id="KW-0472">Membrane</keyword>
<dbReference type="Proteomes" id="UP000234323">
    <property type="component" value="Unassembled WGS sequence"/>
</dbReference>
<keyword evidence="3" id="KW-1185">Reference proteome</keyword>
<evidence type="ECO:0000256" key="1">
    <source>
        <dbReference type="SAM" id="Phobius"/>
    </source>
</evidence>
<dbReference type="AlphaFoldDB" id="A0A2I1H081"/>
<organism evidence="2 3">
    <name type="scientific">Rhizophagus irregularis</name>
    <dbReference type="NCBI Taxonomy" id="588596"/>
    <lineage>
        <taxon>Eukaryota</taxon>
        <taxon>Fungi</taxon>
        <taxon>Fungi incertae sedis</taxon>
        <taxon>Mucoromycota</taxon>
        <taxon>Glomeromycotina</taxon>
        <taxon>Glomeromycetes</taxon>
        <taxon>Glomerales</taxon>
        <taxon>Glomeraceae</taxon>
        <taxon>Rhizophagus</taxon>
    </lineage>
</organism>
<keyword evidence="1" id="KW-1133">Transmembrane helix</keyword>
<reference evidence="2 3" key="1">
    <citation type="submission" date="2015-10" db="EMBL/GenBank/DDBJ databases">
        <title>Genome analyses suggest a sexual origin of heterokaryosis in a supposedly ancient asexual fungus.</title>
        <authorList>
            <person name="Ropars J."/>
            <person name="Sedzielewska K."/>
            <person name="Noel J."/>
            <person name="Charron P."/>
            <person name="Farinelli L."/>
            <person name="Marton T."/>
            <person name="Kruger M."/>
            <person name="Pelin A."/>
            <person name="Brachmann A."/>
            <person name="Corradi N."/>
        </authorList>
    </citation>
    <scope>NUCLEOTIDE SEQUENCE [LARGE SCALE GENOMIC DNA]</scope>
    <source>
        <strain evidence="2 3">A4</strain>
    </source>
</reference>
<protein>
    <submittedName>
        <fullName evidence="2">Uncharacterized protein</fullName>
    </submittedName>
</protein>
<sequence length="201" mass="22758">MKSFFYSLWPMLRSEYINLNDENRRLKVENSKLVSQNACTEIFLVKAKADNFAKSEEVKSLQSVINLLAPEYSNRSDSHVKSGPIGTSHGEKHGGLEDLVSLRPSGASSLIGTSDTTLQEKSSVDSKTGLDEFLPYILPISIIVFLLIAIMWFIIVKKLRNTQEKAEQYIQARDWHFQSLAVRSEAGRKKMTDTLPTKKYK</sequence>
<feature type="transmembrane region" description="Helical" evidence="1">
    <location>
        <begin position="133"/>
        <end position="155"/>
    </location>
</feature>
<keyword evidence="1" id="KW-0812">Transmembrane</keyword>
<comment type="caution">
    <text evidence="2">The sequence shown here is derived from an EMBL/GenBank/DDBJ whole genome shotgun (WGS) entry which is preliminary data.</text>
</comment>
<accession>A0A2I1H081</accession>
<evidence type="ECO:0000313" key="2">
    <source>
        <dbReference type="EMBL" id="PKY52303.1"/>
    </source>
</evidence>
<gene>
    <name evidence="2" type="ORF">RhiirA4_469866</name>
</gene>